<reference evidence="6" key="2">
    <citation type="submission" date="2025-08" db="UniProtKB">
        <authorList>
            <consortium name="Ensembl"/>
        </authorList>
    </citation>
    <scope>IDENTIFICATION</scope>
</reference>
<dbReference type="Ensembl" id="ENSBIXT00005040255.1">
    <property type="protein sequence ID" value="ENSBIXP00005024827.1"/>
    <property type="gene ID" value="ENSBIXG00005027379.1"/>
</dbReference>
<dbReference type="PANTHER" id="PTHR12213:SF0">
    <property type="entry name" value="CORRINOID ADENOSYLTRANSFERASE MMAB"/>
    <property type="match status" value="1"/>
</dbReference>
<name>A0A4W2GZJ0_BOBOX</name>
<reference evidence="6 7" key="1">
    <citation type="submission" date="2018-11" db="EMBL/GenBank/DDBJ databases">
        <title>Haplotype-resolved cattle genomes.</title>
        <authorList>
            <person name="Low W.Y."/>
            <person name="Tearle R."/>
            <person name="Bickhart D.M."/>
            <person name="Rosen B.D."/>
            <person name="Koren S."/>
            <person name="Rhie A."/>
            <person name="Hiendleder S."/>
            <person name="Phillippy A.M."/>
            <person name="Smith T.P.L."/>
            <person name="Williams J.L."/>
        </authorList>
    </citation>
    <scope>NUCLEOTIDE SEQUENCE [LARGE SCALE GENOMIC DNA]</scope>
</reference>
<dbReference type="InterPro" id="IPR036451">
    <property type="entry name" value="CblAdoTrfase-like_sf"/>
</dbReference>
<dbReference type="GO" id="GO:0005524">
    <property type="term" value="F:ATP binding"/>
    <property type="evidence" value="ECO:0007669"/>
    <property type="project" value="UniProtKB-UniRule"/>
</dbReference>
<accession>A0A4W2GZJ0</accession>
<organism evidence="6 7">
    <name type="scientific">Bos indicus x Bos taurus</name>
    <name type="common">Hybrid cattle</name>
    <dbReference type="NCBI Taxonomy" id="30522"/>
    <lineage>
        <taxon>Eukaryota</taxon>
        <taxon>Metazoa</taxon>
        <taxon>Chordata</taxon>
        <taxon>Craniata</taxon>
        <taxon>Vertebrata</taxon>
        <taxon>Euteleostomi</taxon>
        <taxon>Mammalia</taxon>
        <taxon>Eutheria</taxon>
        <taxon>Laurasiatheria</taxon>
        <taxon>Artiodactyla</taxon>
        <taxon>Ruminantia</taxon>
        <taxon>Pecora</taxon>
        <taxon>Bovidae</taxon>
        <taxon>Bovinae</taxon>
        <taxon>Bos</taxon>
    </lineage>
</organism>
<evidence type="ECO:0000259" key="5">
    <source>
        <dbReference type="Pfam" id="PF01923"/>
    </source>
</evidence>
<keyword evidence="3 4" id="KW-0067">ATP-binding</keyword>
<evidence type="ECO:0000313" key="7">
    <source>
        <dbReference type="Proteomes" id="UP000429181"/>
    </source>
</evidence>
<dbReference type="AlphaFoldDB" id="A0A4W2GZJ0"/>
<protein>
    <recommendedName>
        <fullName evidence="5">Cobalamin adenosyltransferase-like domain-containing protein</fullName>
    </recommendedName>
</protein>
<dbReference type="GO" id="GO:0008817">
    <property type="term" value="F:corrinoid adenosyltransferase activity"/>
    <property type="evidence" value="ECO:0007669"/>
    <property type="project" value="TreeGrafter"/>
</dbReference>
<evidence type="ECO:0000256" key="1">
    <source>
        <dbReference type="ARBA" id="ARBA00022679"/>
    </source>
</evidence>
<dbReference type="InterPro" id="IPR016030">
    <property type="entry name" value="CblAdoTrfase-like"/>
</dbReference>
<dbReference type="InterPro" id="IPR029499">
    <property type="entry name" value="PduO-typ"/>
</dbReference>
<keyword evidence="2 4" id="KW-0547">Nucleotide-binding</keyword>
<dbReference type="Pfam" id="PF01923">
    <property type="entry name" value="Cob_adeno_trans"/>
    <property type="match status" value="2"/>
</dbReference>
<feature type="domain" description="Cobalamin adenosyltransferase-like" evidence="5">
    <location>
        <begin position="92"/>
        <end position="149"/>
    </location>
</feature>
<dbReference type="GeneTree" id="ENSGT00390000008432"/>
<keyword evidence="1 4" id="KW-0808">Transferase</keyword>
<dbReference type="PANTHER" id="PTHR12213">
    <property type="entry name" value="CORRINOID ADENOSYLTRANSFERASE"/>
    <property type="match status" value="1"/>
</dbReference>
<comment type="similarity">
    <text evidence="4">Belongs to the Cob(I)alamin adenosyltransferase family.</text>
</comment>
<dbReference type="SUPFAM" id="SSF89028">
    <property type="entry name" value="Cobalamin adenosyltransferase-like"/>
    <property type="match status" value="1"/>
</dbReference>
<dbReference type="Proteomes" id="UP000429181">
    <property type="component" value="Chromosome 9"/>
</dbReference>
<evidence type="ECO:0000256" key="4">
    <source>
        <dbReference type="RuleBase" id="RU366026"/>
    </source>
</evidence>
<evidence type="ECO:0000256" key="2">
    <source>
        <dbReference type="ARBA" id="ARBA00022741"/>
    </source>
</evidence>
<evidence type="ECO:0000256" key="3">
    <source>
        <dbReference type="ARBA" id="ARBA00022840"/>
    </source>
</evidence>
<dbReference type="Gene3D" id="1.20.1200.10">
    <property type="entry name" value="Cobalamin adenosyltransferase-like"/>
    <property type="match status" value="2"/>
</dbReference>
<sequence>MAVWGPGGRLCLRGCLGTRKLLCPHFQSRSPQGVPKIYTKTGDKGFSSTFTGERPPKDDQVFEAVGTTDELSSAIGFAMELIAEKDHPFVEEDYAPSGGKSSSTLHFCRAVCSPAERRVVPLVQTGETDANVVKFLNRLSDCLFTLARYTAMKEGNPEKIYKNNDLLDRT</sequence>
<feature type="domain" description="Cobalamin adenosyltransferase-like" evidence="5">
    <location>
        <begin position="37"/>
        <end position="85"/>
    </location>
</feature>
<proteinExistence type="inferred from homology"/>
<evidence type="ECO:0000313" key="6">
    <source>
        <dbReference type="Ensembl" id="ENSBIXP00005024827.1"/>
    </source>
</evidence>